<name>A0A0N4TG05_BRUPA</name>
<dbReference type="EMBL" id="UZAD01007544">
    <property type="protein sequence ID" value="VDN88294.1"/>
    <property type="molecule type" value="Genomic_DNA"/>
</dbReference>
<dbReference type="WBParaSite" id="BPAG_0000714301-mRNA-1">
    <property type="protein sequence ID" value="BPAG_0000714301-mRNA-1"/>
    <property type="gene ID" value="BPAG_0000714301"/>
</dbReference>
<evidence type="ECO:0000313" key="4">
    <source>
        <dbReference type="WBParaSite" id="BPAG_0000714301-mRNA-1"/>
    </source>
</evidence>
<dbReference type="Pfam" id="PF26577">
    <property type="entry name" value="TSEN34_N"/>
    <property type="match status" value="1"/>
</dbReference>
<evidence type="ECO:0000259" key="1">
    <source>
        <dbReference type="Pfam" id="PF26577"/>
    </source>
</evidence>
<gene>
    <name evidence="2" type="ORF">BPAG_LOCUS7108</name>
</gene>
<reference evidence="4" key="1">
    <citation type="submission" date="2017-02" db="UniProtKB">
        <authorList>
            <consortium name="WormBaseParasite"/>
        </authorList>
    </citation>
    <scope>IDENTIFICATION</scope>
</reference>
<dbReference type="STRING" id="6280.A0A0N4TG05"/>
<protein>
    <submittedName>
        <fullName evidence="4">UBX domain-containing protein</fullName>
    </submittedName>
</protein>
<dbReference type="InterPro" id="IPR059049">
    <property type="entry name" value="TSEN34_N"/>
</dbReference>
<feature type="domain" description="TSEN34 N-terminal" evidence="1">
    <location>
        <begin position="22"/>
        <end position="85"/>
    </location>
</feature>
<organism evidence="4">
    <name type="scientific">Brugia pahangi</name>
    <name type="common">Filarial nematode worm</name>
    <dbReference type="NCBI Taxonomy" id="6280"/>
    <lineage>
        <taxon>Eukaryota</taxon>
        <taxon>Metazoa</taxon>
        <taxon>Ecdysozoa</taxon>
        <taxon>Nematoda</taxon>
        <taxon>Chromadorea</taxon>
        <taxon>Rhabditida</taxon>
        <taxon>Spirurina</taxon>
        <taxon>Spiruromorpha</taxon>
        <taxon>Filarioidea</taxon>
        <taxon>Onchocercidae</taxon>
        <taxon>Brugia</taxon>
    </lineage>
</organism>
<keyword evidence="3" id="KW-1185">Reference proteome</keyword>
<proteinExistence type="predicted"/>
<sequence>MTDVCSTSKDEKFDVSMKCVPVRIEYLNSQFLVFDVNVVEQIMKECRIIAEAYGTSPNARADLRKYGAPFILMPEQVAVLSEYDIPTGRSNVELSKPHSIQLDDEVLRKKAEMMVKGRKAKKLKRQANSEATAAALKVLDKFFLFFFSFL</sequence>
<accession>A0A0N4TG05</accession>
<evidence type="ECO:0000313" key="2">
    <source>
        <dbReference type="EMBL" id="VDN88294.1"/>
    </source>
</evidence>
<reference evidence="2 3" key="2">
    <citation type="submission" date="2018-11" db="EMBL/GenBank/DDBJ databases">
        <authorList>
            <consortium name="Pathogen Informatics"/>
        </authorList>
    </citation>
    <scope>NUCLEOTIDE SEQUENCE [LARGE SCALE GENOMIC DNA]</scope>
</reference>
<dbReference type="AlphaFoldDB" id="A0A0N4TG05"/>
<evidence type="ECO:0000313" key="3">
    <source>
        <dbReference type="Proteomes" id="UP000278627"/>
    </source>
</evidence>
<dbReference type="Proteomes" id="UP000278627">
    <property type="component" value="Unassembled WGS sequence"/>
</dbReference>